<gene>
    <name evidence="2" type="ORF">EJ05DRAFT_254947</name>
</gene>
<accession>A0A6A6WGJ3</accession>
<dbReference type="AlphaFoldDB" id="A0A6A6WGJ3"/>
<evidence type="ECO:0000313" key="3">
    <source>
        <dbReference type="Proteomes" id="UP000799437"/>
    </source>
</evidence>
<proteinExistence type="predicted"/>
<dbReference type="PANTHER" id="PTHR38790:SF4">
    <property type="entry name" value="2EXR DOMAIN-CONTAINING PROTEIN"/>
    <property type="match status" value="1"/>
</dbReference>
<protein>
    <submittedName>
        <fullName evidence="2">Uncharacterized protein</fullName>
    </submittedName>
</protein>
<dbReference type="RefSeq" id="XP_033603621.1">
    <property type="nucleotide sequence ID" value="XM_033740202.1"/>
</dbReference>
<name>A0A6A6WGJ3_9PEZI</name>
<dbReference type="OrthoDB" id="5314997at2759"/>
<feature type="region of interest" description="Disordered" evidence="1">
    <location>
        <begin position="39"/>
        <end position="60"/>
    </location>
</feature>
<dbReference type="Proteomes" id="UP000799437">
    <property type="component" value="Unassembled WGS sequence"/>
</dbReference>
<evidence type="ECO:0000256" key="1">
    <source>
        <dbReference type="SAM" id="MobiDB-lite"/>
    </source>
</evidence>
<dbReference type="EMBL" id="ML996567">
    <property type="protein sequence ID" value="KAF2761170.1"/>
    <property type="molecule type" value="Genomic_DNA"/>
</dbReference>
<evidence type="ECO:0000313" key="2">
    <source>
        <dbReference type="EMBL" id="KAF2761170.1"/>
    </source>
</evidence>
<keyword evidence="3" id="KW-1185">Reference proteome</keyword>
<sequence length="267" mass="30625">MSTAKMAPNRLLSLPRKLRDAIWKLSLASSEPIALHSCFQSPGSAHSKEEHPGKHKTKDTPSTALLQTCRAINTEATPILYRNVVCVRTTDEGIEQSVDALRQMRDKAVLLRRMDVFVMDESCREYRSIGASIAPILHLATGLVRLVVDCDWRHAVKFEWMEPVVIHCYAHLPNLYRGEYIGGYEMCLSKLEVVIRHMYIEEREGPIDEDVVRRCRETHTLETKRNLKRTLADYRHRLRNGLKQEVEVRTVNDEEEQTSLVTAVSCT</sequence>
<reference evidence="2" key="1">
    <citation type="journal article" date="2020" name="Stud. Mycol.">
        <title>101 Dothideomycetes genomes: a test case for predicting lifestyles and emergence of pathogens.</title>
        <authorList>
            <person name="Haridas S."/>
            <person name="Albert R."/>
            <person name="Binder M."/>
            <person name="Bloem J."/>
            <person name="Labutti K."/>
            <person name="Salamov A."/>
            <person name="Andreopoulos B."/>
            <person name="Baker S."/>
            <person name="Barry K."/>
            <person name="Bills G."/>
            <person name="Bluhm B."/>
            <person name="Cannon C."/>
            <person name="Castanera R."/>
            <person name="Culley D."/>
            <person name="Daum C."/>
            <person name="Ezra D."/>
            <person name="Gonzalez J."/>
            <person name="Henrissat B."/>
            <person name="Kuo A."/>
            <person name="Liang C."/>
            <person name="Lipzen A."/>
            <person name="Lutzoni F."/>
            <person name="Magnuson J."/>
            <person name="Mondo S."/>
            <person name="Nolan M."/>
            <person name="Ohm R."/>
            <person name="Pangilinan J."/>
            <person name="Park H.-J."/>
            <person name="Ramirez L."/>
            <person name="Alfaro M."/>
            <person name="Sun H."/>
            <person name="Tritt A."/>
            <person name="Yoshinaga Y."/>
            <person name="Zwiers L.-H."/>
            <person name="Turgeon B."/>
            <person name="Goodwin S."/>
            <person name="Spatafora J."/>
            <person name="Crous P."/>
            <person name="Grigoriev I."/>
        </authorList>
    </citation>
    <scope>NUCLEOTIDE SEQUENCE</scope>
    <source>
        <strain evidence="2">CBS 121739</strain>
    </source>
</reference>
<dbReference type="GeneID" id="54481256"/>
<organism evidence="2 3">
    <name type="scientific">Pseudovirgaria hyperparasitica</name>
    <dbReference type="NCBI Taxonomy" id="470096"/>
    <lineage>
        <taxon>Eukaryota</taxon>
        <taxon>Fungi</taxon>
        <taxon>Dikarya</taxon>
        <taxon>Ascomycota</taxon>
        <taxon>Pezizomycotina</taxon>
        <taxon>Dothideomycetes</taxon>
        <taxon>Dothideomycetes incertae sedis</taxon>
        <taxon>Acrospermales</taxon>
        <taxon>Acrospermaceae</taxon>
        <taxon>Pseudovirgaria</taxon>
    </lineage>
</organism>
<dbReference type="PANTHER" id="PTHR38790">
    <property type="entry name" value="2EXR DOMAIN-CONTAINING PROTEIN-RELATED"/>
    <property type="match status" value="1"/>
</dbReference>